<comment type="similarity">
    <text evidence="1">Belongs to the SMC family. SMC3 subfamily.</text>
</comment>
<keyword evidence="4 7" id="KW-0175">Coiled coil</keyword>
<keyword evidence="3" id="KW-0498">Mitosis</keyword>
<dbReference type="Pfam" id="PF06470">
    <property type="entry name" value="SMC_hinge"/>
    <property type="match status" value="1"/>
</dbReference>
<dbReference type="InterPro" id="IPR036277">
    <property type="entry name" value="SMC_hinge_sf"/>
</dbReference>
<evidence type="ECO:0000313" key="9">
    <source>
        <dbReference type="EMBL" id="KAJ1958402.1"/>
    </source>
</evidence>
<dbReference type="InterPro" id="IPR010935">
    <property type="entry name" value="SMC_hinge"/>
</dbReference>
<dbReference type="InterPro" id="IPR027417">
    <property type="entry name" value="P-loop_NTPase"/>
</dbReference>
<dbReference type="PANTHER" id="PTHR43977">
    <property type="entry name" value="STRUCTURAL MAINTENANCE OF CHROMOSOMES PROTEIN 3"/>
    <property type="match status" value="1"/>
</dbReference>
<evidence type="ECO:0000256" key="5">
    <source>
        <dbReference type="ARBA" id="ARBA00023242"/>
    </source>
</evidence>
<dbReference type="Gene3D" id="3.30.70.1620">
    <property type="match status" value="1"/>
</dbReference>
<evidence type="ECO:0000256" key="4">
    <source>
        <dbReference type="ARBA" id="ARBA00023054"/>
    </source>
</evidence>
<evidence type="ECO:0000256" key="3">
    <source>
        <dbReference type="ARBA" id="ARBA00022776"/>
    </source>
</evidence>
<feature type="domain" description="SMC hinge" evidence="8">
    <location>
        <begin position="522"/>
        <end position="634"/>
    </location>
</feature>
<dbReference type="AlphaFoldDB" id="A0A9W8E568"/>
<comment type="caution">
    <text evidence="9">The sequence shown here is derived from an EMBL/GenBank/DDBJ whole genome shotgun (WGS) entry which is preliminary data.</text>
</comment>
<protein>
    <submittedName>
        <fullName evidence="9">Structural maintenance of chromosomes protein 3</fullName>
    </submittedName>
</protein>
<dbReference type="Proteomes" id="UP001150925">
    <property type="component" value="Unassembled WGS sequence"/>
</dbReference>
<dbReference type="GO" id="GO:0005524">
    <property type="term" value="F:ATP binding"/>
    <property type="evidence" value="ECO:0007669"/>
    <property type="project" value="InterPro"/>
</dbReference>
<evidence type="ECO:0000313" key="10">
    <source>
        <dbReference type="Proteomes" id="UP001150925"/>
    </source>
</evidence>
<dbReference type="SUPFAM" id="SSF75553">
    <property type="entry name" value="Smc hinge domain"/>
    <property type="match status" value="1"/>
</dbReference>
<dbReference type="GO" id="GO:0016887">
    <property type="term" value="F:ATP hydrolysis activity"/>
    <property type="evidence" value="ECO:0007669"/>
    <property type="project" value="InterPro"/>
</dbReference>
<accession>A0A9W8E568</accession>
<dbReference type="EMBL" id="JANBPY010001794">
    <property type="protein sequence ID" value="KAJ1958402.1"/>
    <property type="molecule type" value="Genomic_DNA"/>
</dbReference>
<evidence type="ECO:0000256" key="1">
    <source>
        <dbReference type="ARBA" id="ARBA00005917"/>
    </source>
</evidence>
<evidence type="ECO:0000256" key="2">
    <source>
        <dbReference type="ARBA" id="ARBA00022618"/>
    </source>
</evidence>
<keyword evidence="10" id="KW-1185">Reference proteome</keyword>
<keyword evidence="5" id="KW-0539">Nucleus</keyword>
<keyword evidence="2" id="KW-0132">Cell division</keyword>
<dbReference type="FunFam" id="3.40.50.300:FF:000424">
    <property type="entry name" value="Structural maintenance of chromosomes 3"/>
    <property type="match status" value="1"/>
</dbReference>
<evidence type="ECO:0000256" key="6">
    <source>
        <dbReference type="ARBA" id="ARBA00023306"/>
    </source>
</evidence>
<dbReference type="GO" id="GO:0005694">
    <property type="term" value="C:chromosome"/>
    <property type="evidence" value="ECO:0007669"/>
    <property type="project" value="InterPro"/>
</dbReference>
<dbReference type="Gene3D" id="1.20.1060.20">
    <property type="match status" value="1"/>
</dbReference>
<dbReference type="SMART" id="SM00968">
    <property type="entry name" value="SMC_hinge"/>
    <property type="match status" value="1"/>
</dbReference>
<evidence type="ECO:0000256" key="7">
    <source>
        <dbReference type="SAM" id="Coils"/>
    </source>
</evidence>
<dbReference type="GO" id="GO:0051276">
    <property type="term" value="P:chromosome organization"/>
    <property type="evidence" value="ECO:0007669"/>
    <property type="project" value="InterPro"/>
</dbReference>
<feature type="coiled-coil region" evidence="7">
    <location>
        <begin position="186"/>
        <end position="343"/>
    </location>
</feature>
<sequence>MHIKQIIIQGFKSYKDQTVIEPFSPRHNAVVGRNGSGKSNFFAALRFVLSDAYTNMNREERQALLHEGSGPTTMSAFVEVIFDNTDNRFPTGKSETVIRRTIGLKKDEYSLDRRTATKTDIMNLLESAGFSRSNPYYIVPQGRVTSLTHAKDPERLQLLKEVAGTRVYETRRQESVKILDDTRLKREKIDELLTYIEERLSELEEEKDELRQFQELDRDRRCLEYTIYSREQNDIVDMLEELEEDRRRDMVGSNQQREHLADQERVISDMEKEVMDLRQKSEFLGVERQRFSEEYEEQIKAKAQLELSIRDYERDQQQNQQSKDKLERDINQVRRQIEEREAELKEFQPTYQSTLENEQHLRAQYDGVTTERQSVLARQGRSSQFRNRRQRDQWLQQEIESVQRTVATQAQHVQELTDEIEALRRQVEEAERAIETDQTQMAGLAEENQTLVNRTRTLREERDRLTDKRKNLWREEALADSKTGVLQDELRKAERALGGMMSKSTHQGLQFVNQLVKDGKLSGVYGPLYELFKVDQRYKTAVETIGGTSLFNVVVDNDATATQVLDQLRKAKAGRVTMMPLNRLRPRPVDYPTASDAIPIINKLQYAPRFSAAMKQVFGKAIICPTLEVAGAYARSHNVTGITLEGDRVDKKGSLTGGFMDTRRSRLDAVQQLRQRQTQWDELVASSQRVKQEIAELDAQVTQVLSDLQLVDAERRRTTDRRKWSQMD</sequence>
<dbReference type="InterPro" id="IPR003395">
    <property type="entry name" value="RecF/RecN/SMC_N"/>
</dbReference>
<name>A0A9W8E568_9FUNG</name>
<dbReference type="CDD" id="cd03272">
    <property type="entry name" value="ABC_SMC3_euk"/>
    <property type="match status" value="1"/>
</dbReference>
<organism evidence="9 10">
    <name type="scientific">Dispira parvispora</name>
    <dbReference type="NCBI Taxonomy" id="1520584"/>
    <lineage>
        <taxon>Eukaryota</taxon>
        <taxon>Fungi</taxon>
        <taxon>Fungi incertae sedis</taxon>
        <taxon>Zoopagomycota</taxon>
        <taxon>Kickxellomycotina</taxon>
        <taxon>Dimargaritomycetes</taxon>
        <taxon>Dimargaritales</taxon>
        <taxon>Dimargaritaceae</taxon>
        <taxon>Dispira</taxon>
    </lineage>
</organism>
<dbReference type="SUPFAM" id="SSF52540">
    <property type="entry name" value="P-loop containing nucleoside triphosphate hydrolases"/>
    <property type="match status" value="1"/>
</dbReference>
<dbReference type="Gene3D" id="3.40.50.300">
    <property type="entry name" value="P-loop containing nucleotide triphosphate hydrolases"/>
    <property type="match status" value="1"/>
</dbReference>
<evidence type="ECO:0000259" key="8">
    <source>
        <dbReference type="SMART" id="SM00968"/>
    </source>
</evidence>
<dbReference type="InterPro" id="IPR041741">
    <property type="entry name" value="SMC3_ABC_euk"/>
</dbReference>
<feature type="non-terminal residue" evidence="9">
    <location>
        <position position="728"/>
    </location>
</feature>
<keyword evidence="6" id="KW-0131">Cell cycle</keyword>
<feature type="coiled-coil region" evidence="7">
    <location>
        <begin position="399"/>
        <end position="468"/>
    </location>
</feature>
<dbReference type="GO" id="GO:0051301">
    <property type="term" value="P:cell division"/>
    <property type="evidence" value="ECO:0007669"/>
    <property type="project" value="UniProtKB-KW"/>
</dbReference>
<reference evidence="9" key="1">
    <citation type="submission" date="2022-07" db="EMBL/GenBank/DDBJ databases">
        <title>Phylogenomic reconstructions and comparative analyses of Kickxellomycotina fungi.</title>
        <authorList>
            <person name="Reynolds N.K."/>
            <person name="Stajich J.E."/>
            <person name="Barry K."/>
            <person name="Grigoriev I.V."/>
            <person name="Crous P."/>
            <person name="Smith M.E."/>
        </authorList>
    </citation>
    <scope>NUCLEOTIDE SEQUENCE</scope>
    <source>
        <strain evidence="9">RSA 1196</strain>
    </source>
</reference>
<dbReference type="GO" id="GO:0007059">
    <property type="term" value="P:chromosome segregation"/>
    <property type="evidence" value="ECO:0007669"/>
    <property type="project" value="UniProtKB-ARBA"/>
</dbReference>
<dbReference type="Pfam" id="PF02463">
    <property type="entry name" value="SMC_N"/>
    <property type="match status" value="1"/>
</dbReference>
<dbReference type="OrthoDB" id="431497at2759"/>
<proteinExistence type="inferred from homology"/>
<gene>
    <name evidence="9" type="primary">SMC3_1</name>
    <name evidence="9" type="ORF">IWQ62_004905</name>
</gene>